<dbReference type="InterPro" id="IPR036249">
    <property type="entry name" value="Thioredoxin-like_sf"/>
</dbReference>
<feature type="chain" id="PRO_5013041867" description="Glutathione peroxidase" evidence="6">
    <location>
        <begin position="21"/>
        <end position="172"/>
    </location>
</feature>
<keyword evidence="2 5" id="KW-0575">Peroxidase</keyword>
<keyword evidence="6" id="KW-0732">Signal</keyword>
<evidence type="ECO:0000256" key="4">
    <source>
        <dbReference type="PIRSR" id="PIRSR000303-1"/>
    </source>
</evidence>
<dbReference type="PANTHER" id="PTHR11592">
    <property type="entry name" value="GLUTATHIONE PEROXIDASE"/>
    <property type="match status" value="1"/>
</dbReference>
<dbReference type="InterPro" id="IPR029759">
    <property type="entry name" value="GPX_AS"/>
</dbReference>
<accession>A0A1M4VUS6</accession>
<keyword evidence="9" id="KW-1185">Reference proteome</keyword>
<dbReference type="GO" id="GO:0004601">
    <property type="term" value="F:peroxidase activity"/>
    <property type="evidence" value="ECO:0007669"/>
    <property type="project" value="UniProtKB-KW"/>
</dbReference>
<feature type="signal peptide" evidence="6">
    <location>
        <begin position="1"/>
        <end position="20"/>
    </location>
</feature>
<comment type="similarity">
    <text evidence="1 5">Belongs to the glutathione peroxidase family.</text>
</comment>
<dbReference type="GO" id="GO:0034599">
    <property type="term" value="P:cellular response to oxidative stress"/>
    <property type="evidence" value="ECO:0007669"/>
    <property type="project" value="TreeGrafter"/>
</dbReference>
<evidence type="ECO:0000256" key="6">
    <source>
        <dbReference type="SAM" id="SignalP"/>
    </source>
</evidence>
<dbReference type="PROSITE" id="PS51355">
    <property type="entry name" value="GLUTATHIONE_PEROXID_3"/>
    <property type="match status" value="1"/>
</dbReference>
<dbReference type="InterPro" id="IPR013766">
    <property type="entry name" value="Thioredoxin_domain"/>
</dbReference>
<dbReference type="PROSITE" id="PS51352">
    <property type="entry name" value="THIOREDOXIN_2"/>
    <property type="match status" value="1"/>
</dbReference>
<dbReference type="PRINTS" id="PR01011">
    <property type="entry name" value="GLUTPROXDASE"/>
</dbReference>
<protein>
    <recommendedName>
        <fullName evidence="5">Glutathione peroxidase</fullName>
    </recommendedName>
</protein>
<evidence type="ECO:0000313" key="8">
    <source>
        <dbReference type="EMBL" id="SHE72726.1"/>
    </source>
</evidence>
<dbReference type="PROSITE" id="PS00460">
    <property type="entry name" value="GLUTATHIONE_PEROXID_1"/>
    <property type="match status" value="1"/>
</dbReference>
<dbReference type="EMBL" id="FQUV01000002">
    <property type="protein sequence ID" value="SHE72726.1"/>
    <property type="molecule type" value="Genomic_DNA"/>
</dbReference>
<dbReference type="Pfam" id="PF00255">
    <property type="entry name" value="GSHPx"/>
    <property type="match status" value="1"/>
</dbReference>
<evidence type="ECO:0000256" key="2">
    <source>
        <dbReference type="ARBA" id="ARBA00022559"/>
    </source>
</evidence>
<proteinExistence type="inferred from homology"/>
<dbReference type="SUPFAM" id="SSF52833">
    <property type="entry name" value="Thioredoxin-like"/>
    <property type="match status" value="1"/>
</dbReference>
<gene>
    <name evidence="8" type="ORF">SAMN05444273_102389</name>
</gene>
<dbReference type="RefSeq" id="WP_073141283.1">
    <property type="nucleotide sequence ID" value="NZ_FQUV01000002.1"/>
</dbReference>
<evidence type="ECO:0000313" key="9">
    <source>
        <dbReference type="Proteomes" id="UP000184144"/>
    </source>
</evidence>
<dbReference type="Gene3D" id="3.40.30.10">
    <property type="entry name" value="Glutaredoxin"/>
    <property type="match status" value="1"/>
</dbReference>
<dbReference type="PIRSF" id="PIRSF000303">
    <property type="entry name" value="Glutathion_perox"/>
    <property type="match status" value="1"/>
</dbReference>
<dbReference type="AlphaFoldDB" id="A0A1M4VUS6"/>
<dbReference type="CDD" id="cd00340">
    <property type="entry name" value="GSH_Peroxidase"/>
    <property type="match status" value="1"/>
</dbReference>
<evidence type="ECO:0000256" key="1">
    <source>
        <dbReference type="ARBA" id="ARBA00006926"/>
    </source>
</evidence>
<name>A0A1M4VUS6_9RHOB</name>
<dbReference type="InterPro" id="IPR000889">
    <property type="entry name" value="Glutathione_peroxidase"/>
</dbReference>
<evidence type="ECO:0000259" key="7">
    <source>
        <dbReference type="PROSITE" id="PS51352"/>
    </source>
</evidence>
<dbReference type="STRING" id="1486859.SAMN05444273_102389"/>
<keyword evidence="3 5" id="KW-0560">Oxidoreductase</keyword>
<evidence type="ECO:0000256" key="3">
    <source>
        <dbReference type="ARBA" id="ARBA00023002"/>
    </source>
</evidence>
<sequence>MRTLLSFTAALMLQTGAVLAFTFPNIDGGEIDLDKWAGRPVLIANTASLCAFTKQYDDLQALYDTYKAKGLVVLAVPSDDFKQELASSEEVKEFCAVNFALDLPMTHVTHVRGAQAHPFYKDVKAQTGFTPRWNFNKVLLDGSGKVVATFGSGANPMGRSIRSQIDALLSGS</sequence>
<dbReference type="PANTHER" id="PTHR11592:SF78">
    <property type="entry name" value="GLUTATHIONE PEROXIDASE"/>
    <property type="match status" value="1"/>
</dbReference>
<dbReference type="OrthoDB" id="9785502at2"/>
<feature type="domain" description="Thioredoxin" evidence="7">
    <location>
        <begin position="12"/>
        <end position="170"/>
    </location>
</feature>
<reference evidence="9" key="1">
    <citation type="submission" date="2016-11" db="EMBL/GenBank/DDBJ databases">
        <authorList>
            <person name="Varghese N."/>
            <person name="Submissions S."/>
        </authorList>
    </citation>
    <scope>NUCLEOTIDE SEQUENCE [LARGE SCALE GENOMIC DNA]</scope>
    <source>
        <strain evidence="9">DSM 100566</strain>
    </source>
</reference>
<evidence type="ECO:0000256" key="5">
    <source>
        <dbReference type="RuleBase" id="RU000499"/>
    </source>
</evidence>
<organism evidence="8 9">
    <name type="scientific">Litoreibacter ascidiaceicola</name>
    <dbReference type="NCBI Taxonomy" id="1486859"/>
    <lineage>
        <taxon>Bacteria</taxon>
        <taxon>Pseudomonadati</taxon>
        <taxon>Pseudomonadota</taxon>
        <taxon>Alphaproteobacteria</taxon>
        <taxon>Rhodobacterales</taxon>
        <taxon>Roseobacteraceae</taxon>
        <taxon>Litoreibacter</taxon>
    </lineage>
</organism>
<dbReference type="Proteomes" id="UP000184144">
    <property type="component" value="Unassembled WGS sequence"/>
</dbReference>
<feature type="active site" evidence="4">
    <location>
        <position position="50"/>
    </location>
</feature>